<proteinExistence type="inferred from homology"/>
<dbReference type="GO" id="GO:0004222">
    <property type="term" value="F:metalloendopeptidase activity"/>
    <property type="evidence" value="ECO:0007669"/>
    <property type="project" value="InterPro"/>
</dbReference>
<dbReference type="PANTHER" id="PTHR42837">
    <property type="entry name" value="REGULATOR OF SIGMA-E PROTEASE RSEP"/>
    <property type="match status" value="1"/>
</dbReference>
<evidence type="ECO:0000256" key="3">
    <source>
        <dbReference type="ARBA" id="ARBA00007931"/>
    </source>
</evidence>
<dbReference type="HOGENOM" id="CLU_025778_1_2_11"/>
<dbReference type="PANTHER" id="PTHR42837:SF2">
    <property type="entry name" value="MEMBRANE METALLOPROTEASE ARASP2, CHLOROPLASTIC-RELATED"/>
    <property type="match status" value="1"/>
</dbReference>
<keyword evidence="7" id="KW-0862">Zinc</keyword>
<evidence type="ECO:0000256" key="10">
    <source>
        <dbReference type="ARBA" id="ARBA00023136"/>
    </source>
</evidence>
<dbReference type="STRING" id="471853.Bcav_2499"/>
<evidence type="ECO:0000256" key="1">
    <source>
        <dbReference type="ARBA" id="ARBA00001947"/>
    </source>
</evidence>
<reference evidence="14 15" key="1">
    <citation type="journal article" date="2009" name="Stand. Genomic Sci.">
        <title>Complete genome sequence of Beutenbergia cavernae type strain (HKI 0122).</title>
        <authorList>
            <person name="Land M."/>
            <person name="Pukall R."/>
            <person name="Abt B."/>
            <person name="Goker M."/>
            <person name="Rohde M."/>
            <person name="Glavina Del Rio T."/>
            <person name="Tice H."/>
            <person name="Copeland A."/>
            <person name="Cheng J.F."/>
            <person name="Lucas S."/>
            <person name="Chen F."/>
            <person name="Nolan M."/>
            <person name="Bruce D."/>
            <person name="Goodwin L."/>
            <person name="Pitluck S."/>
            <person name="Ivanova N."/>
            <person name="Mavromatis K."/>
            <person name="Ovchinnikova G."/>
            <person name="Pati A."/>
            <person name="Chen A."/>
            <person name="Palaniappan K."/>
            <person name="Hauser L."/>
            <person name="Chang Y.J."/>
            <person name="Jefferies C.C."/>
            <person name="Saunders E."/>
            <person name="Brettin T."/>
            <person name="Detter J.C."/>
            <person name="Han C."/>
            <person name="Chain P."/>
            <person name="Bristow J."/>
            <person name="Eisen J.A."/>
            <person name="Markowitz V."/>
            <person name="Hugenholtz P."/>
            <person name="Kyrpides N.C."/>
            <person name="Klenk H.P."/>
            <person name="Lapidus A."/>
        </authorList>
    </citation>
    <scope>NUCLEOTIDE SEQUENCE [LARGE SCALE GENOMIC DNA]</scope>
    <source>
        <strain evidence="15">ATCC BAA-8 / DSM 12333 / NBRC 16432</strain>
    </source>
</reference>
<dbReference type="EMBL" id="CP001618">
    <property type="protein sequence ID" value="ACQ80749.1"/>
    <property type="molecule type" value="Genomic_DNA"/>
</dbReference>
<dbReference type="Pfam" id="PF17820">
    <property type="entry name" value="PDZ_6"/>
    <property type="match status" value="1"/>
</dbReference>
<evidence type="ECO:0000313" key="15">
    <source>
        <dbReference type="Proteomes" id="UP000007962"/>
    </source>
</evidence>
<dbReference type="KEGG" id="bcv:Bcav_2499"/>
<dbReference type="AlphaFoldDB" id="C5BWT3"/>
<dbReference type="SUPFAM" id="SSF50156">
    <property type="entry name" value="PDZ domain-like"/>
    <property type="match status" value="1"/>
</dbReference>
<evidence type="ECO:0000256" key="9">
    <source>
        <dbReference type="ARBA" id="ARBA00023049"/>
    </source>
</evidence>
<evidence type="ECO:0000256" key="8">
    <source>
        <dbReference type="ARBA" id="ARBA00022989"/>
    </source>
</evidence>
<evidence type="ECO:0000256" key="6">
    <source>
        <dbReference type="ARBA" id="ARBA00022801"/>
    </source>
</evidence>
<keyword evidence="4" id="KW-0645">Protease</keyword>
<keyword evidence="5 11" id="KW-0812">Transmembrane</keyword>
<evidence type="ECO:0000313" key="14">
    <source>
        <dbReference type="EMBL" id="ACQ80749.1"/>
    </source>
</evidence>
<dbReference type="Gene3D" id="2.30.42.10">
    <property type="match status" value="1"/>
</dbReference>
<evidence type="ECO:0000259" key="12">
    <source>
        <dbReference type="Pfam" id="PF02163"/>
    </source>
</evidence>
<evidence type="ECO:0000259" key="13">
    <source>
        <dbReference type="Pfam" id="PF17820"/>
    </source>
</evidence>
<organism evidence="14 15">
    <name type="scientific">Beutenbergia cavernae (strain ATCC BAA-8 / DSM 12333 / CCUG 43141 / JCM 11478 / NBRC 16432 / NCIMB 13614 / HKI 0122)</name>
    <dbReference type="NCBI Taxonomy" id="471853"/>
    <lineage>
        <taxon>Bacteria</taxon>
        <taxon>Bacillati</taxon>
        <taxon>Actinomycetota</taxon>
        <taxon>Actinomycetes</taxon>
        <taxon>Micrococcales</taxon>
        <taxon>Beutenbergiaceae</taxon>
        <taxon>Beutenbergia</taxon>
    </lineage>
</organism>
<dbReference type="InterPro" id="IPR041489">
    <property type="entry name" value="PDZ_6"/>
</dbReference>
<dbReference type="GO" id="GO:0006508">
    <property type="term" value="P:proteolysis"/>
    <property type="evidence" value="ECO:0007669"/>
    <property type="project" value="UniProtKB-KW"/>
</dbReference>
<feature type="transmembrane region" description="Helical" evidence="11">
    <location>
        <begin position="127"/>
        <end position="149"/>
    </location>
</feature>
<comment type="cofactor">
    <cofactor evidence="1">
        <name>Zn(2+)</name>
        <dbReference type="ChEBI" id="CHEBI:29105"/>
    </cofactor>
</comment>
<dbReference type="GO" id="GO:0016020">
    <property type="term" value="C:membrane"/>
    <property type="evidence" value="ECO:0007669"/>
    <property type="project" value="UniProtKB-SubCell"/>
</dbReference>
<dbReference type="InterPro" id="IPR036034">
    <property type="entry name" value="PDZ_sf"/>
</dbReference>
<keyword evidence="15" id="KW-1185">Reference proteome</keyword>
<feature type="domain" description="PDZ" evidence="13">
    <location>
        <begin position="180"/>
        <end position="228"/>
    </location>
</feature>
<name>C5BWT3_BEUC1</name>
<evidence type="ECO:0000256" key="11">
    <source>
        <dbReference type="SAM" id="Phobius"/>
    </source>
</evidence>
<evidence type="ECO:0000256" key="2">
    <source>
        <dbReference type="ARBA" id="ARBA00004141"/>
    </source>
</evidence>
<protein>
    <submittedName>
        <fullName evidence="14">Peptidase M50</fullName>
    </submittedName>
</protein>
<dbReference type="CDD" id="cd06163">
    <property type="entry name" value="S2P-M50_PDZ_RseP-like"/>
    <property type="match status" value="1"/>
</dbReference>
<dbReference type="InterPro" id="IPR004387">
    <property type="entry name" value="Pept_M50_Zn"/>
</dbReference>
<keyword evidence="10 11" id="KW-0472">Membrane</keyword>
<accession>C5BWT3</accession>
<evidence type="ECO:0000256" key="4">
    <source>
        <dbReference type="ARBA" id="ARBA00022670"/>
    </source>
</evidence>
<evidence type="ECO:0000256" key="5">
    <source>
        <dbReference type="ARBA" id="ARBA00022692"/>
    </source>
</evidence>
<sequence length="442" mass="46476">MFWLGVLVLVIGLLISIALHEVGHLLPAKRFGVKVSQYMVGFGKTLWSTRRGDTEYGFKAIPLGGYVRMVGMYPPARAVSEAGPGAAPTRKKFFSSVMEDARAEALSEVQPGEERRTFWALSVPKKLVVMFGGPFVNLVIAFVLLAVALMGIGLPQLTSTVGTVSQCVLPYDADRECASADPVAPATAAGLEPGDQVLSWGGTPVEDWADLQAAIRAGGAEPVDVEVSRGGEDLTVTVTPTMTDRPVVDAEGFVETDEAGNVVTAPAPFVGVAPEAALVRQPISAVPAVFGDALGQTFGIILTLPQRLVSIASSTFGGQERDPNVIGLIGVGRIAGEAAATDTDFGFAGNALLMLQILASLNLALFAFNMIPLLPLDGGHIAGALWEGARRRIARWRERPDPGPVDTVRLLPLTYVVFVVLIGMSLLLAIADIVDPISLTGG</sequence>
<evidence type="ECO:0000256" key="7">
    <source>
        <dbReference type="ARBA" id="ARBA00022833"/>
    </source>
</evidence>
<gene>
    <name evidence="14" type="ordered locus">Bcav_2499</name>
</gene>
<keyword evidence="9" id="KW-0482">Metalloprotease</keyword>
<feature type="domain" description="Peptidase M50" evidence="12">
    <location>
        <begin position="9"/>
        <end position="394"/>
    </location>
</feature>
<feature type="transmembrane region" description="Helical" evidence="11">
    <location>
        <begin position="413"/>
        <end position="434"/>
    </location>
</feature>
<dbReference type="Pfam" id="PF02163">
    <property type="entry name" value="Peptidase_M50"/>
    <property type="match status" value="1"/>
</dbReference>
<comment type="similarity">
    <text evidence="3">Belongs to the peptidase M50B family.</text>
</comment>
<keyword evidence="6" id="KW-0378">Hydrolase</keyword>
<dbReference type="InterPro" id="IPR008915">
    <property type="entry name" value="Peptidase_M50"/>
</dbReference>
<comment type="subcellular location">
    <subcellularLocation>
        <location evidence="2">Membrane</location>
        <topology evidence="2">Multi-pass membrane protein</topology>
    </subcellularLocation>
</comment>
<feature type="transmembrane region" description="Helical" evidence="11">
    <location>
        <begin position="351"/>
        <end position="371"/>
    </location>
</feature>
<dbReference type="Proteomes" id="UP000007962">
    <property type="component" value="Chromosome"/>
</dbReference>
<dbReference type="eggNOG" id="COG0750">
    <property type="taxonomic scope" value="Bacteria"/>
</dbReference>
<keyword evidence="8 11" id="KW-1133">Transmembrane helix</keyword>